<organism evidence="1 2">
    <name type="scientific">Roseibium sediminicola</name>
    <dbReference type="NCBI Taxonomy" id="2933272"/>
    <lineage>
        <taxon>Bacteria</taxon>
        <taxon>Pseudomonadati</taxon>
        <taxon>Pseudomonadota</taxon>
        <taxon>Alphaproteobacteria</taxon>
        <taxon>Hyphomicrobiales</taxon>
        <taxon>Stappiaceae</taxon>
        <taxon>Roseibium</taxon>
    </lineage>
</organism>
<sequence>MFGRLKLIALAIVVIGVGGAGLMMAQAYDLNTNYTLVDAKIMSVKTECFIKAGKEKIVTKDTDELAYMDCDLAPIVAKQHGFKESAIKKRVKVSYDYRSPVDGRVYSGDFMRTGDVDGVREGKMIQVHAHKTDPEASRTTGLNLFLQDTGA</sequence>
<evidence type="ECO:0008006" key="3">
    <source>
        <dbReference type="Google" id="ProtNLM"/>
    </source>
</evidence>
<dbReference type="RefSeq" id="WP_248153037.1">
    <property type="nucleotide sequence ID" value="NZ_JALNMJ010000004.1"/>
</dbReference>
<reference evidence="1" key="1">
    <citation type="submission" date="2022-04" db="EMBL/GenBank/DDBJ databases">
        <title>Roseibium sp. CAU 1639 isolated from mud.</title>
        <authorList>
            <person name="Kim W."/>
        </authorList>
    </citation>
    <scope>NUCLEOTIDE SEQUENCE</scope>
    <source>
        <strain evidence="1">CAU 1639</strain>
    </source>
</reference>
<comment type="caution">
    <text evidence="1">The sequence shown here is derived from an EMBL/GenBank/DDBJ whole genome shotgun (WGS) entry which is preliminary data.</text>
</comment>
<evidence type="ECO:0000313" key="1">
    <source>
        <dbReference type="EMBL" id="MCK7612083.1"/>
    </source>
</evidence>
<evidence type="ECO:0000313" key="2">
    <source>
        <dbReference type="Proteomes" id="UP001431221"/>
    </source>
</evidence>
<proteinExistence type="predicted"/>
<dbReference type="Proteomes" id="UP001431221">
    <property type="component" value="Unassembled WGS sequence"/>
</dbReference>
<name>A0ABT0GRL0_9HYPH</name>
<dbReference type="EMBL" id="JALNMJ010000004">
    <property type="protein sequence ID" value="MCK7612083.1"/>
    <property type="molecule type" value="Genomic_DNA"/>
</dbReference>
<protein>
    <recommendedName>
        <fullName evidence="3">DUF5666 domain-containing protein</fullName>
    </recommendedName>
</protein>
<gene>
    <name evidence="1" type="ORF">M0H32_07925</name>
</gene>
<keyword evidence="2" id="KW-1185">Reference proteome</keyword>
<accession>A0ABT0GRL0</accession>